<evidence type="ECO:0000313" key="2">
    <source>
        <dbReference type="Proteomes" id="UP000814033"/>
    </source>
</evidence>
<accession>A0ACB8R9Z4</accession>
<dbReference type="EMBL" id="MU276196">
    <property type="protein sequence ID" value="KAI0040431.1"/>
    <property type="molecule type" value="Genomic_DNA"/>
</dbReference>
<sequence length="128" mass="14037">MADLPSPTPTTTSIRPEPLASVQDVSDRPPSPPALSKNAQKKARKAALFAERKLQRRAREKEAKKEKKRQRAARAAAGEAGDEDEGRPSKRARGAPRRPFDARVVVDLGFDDKMSEKARRALRVALGA</sequence>
<organism evidence="1 2">
    <name type="scientific">Auriscalpium vulgare</name>
    <dbReference type="NCBI Taxonomy" id="40419"/>
    <lineage>
        <taxon>Eukaryota</taxon>
        <taxon>Fungi</taxon>
        <taxon>Dikarya</taxon>
        <taxon>Basidiomycota</taxon>
        <taxon>Agaricomycotina</taxon>
        <taxon>Agaricomycetes</taxon>
        <taxon>Russulales</taxon>
        <taxon>Auriscalpiaceae</taxon>
        <taxon>Auriscalpium</taxon>
    </lineage>
</organism>
<proteinExistence type="predicted"/>
<gene>
    <name evidence="1" type="ORF">FA95DRAFT_869593</name>
</gene>
<reference evidence="1" key="2">
    <citation type="journal article" date="2022" name="New Phytol.">
        <title>Evolutionary transition to the ectomycorrhizal habit in the genomes of a hyperdiverse lineage of mushroom-forming fungi.</title>
        <authorList>
            <person name="Looney B."/>
            <person name="Miyauchi S."/>
            <person name="Morin E."/>
            <person name="Drula E."/>
            <person name="Courty P.E."/>
            <person name="Kohler A."/>
            <person name="Kuo A."/>
            <person name="LaButti K."/>
            <person name="Pangilinan J."/>
            <person name="Lipzen A."/>
            <person name="Riley R."/>
            <person name="Andreopoulos W."/>
            <person name="He G."/>
            <person name="Johnson J."/>
            <person name="Nolan M."/>
            <person name="Tritt A."/>
            <person name="Barry K.W."/>
            <person name="Grigoriev I.V."/>
            <person name="Nagy L.G."/>
            <person name="Hibbett D."/>
            <person name="Henrissat B."/>
            <person name="Matheny P.B."/>
            <person name="Labbe J."/>
            <person name="Martin F.M."/>
        </authorList>
    </citation>
    <scope>NUCLEOTIDE SEQUENCE</scope>
    <source>
        <strain evidence="1">FP105234-sp</strain>
    </source>
</reference>
<reference evidence="1" key="1">
    <citation type="submission" date="2021-02" db="EMBL/GenBank/DDBJ databases">
        <authorList>
            <consortium name="DOE Joint Genome Institute"/>
            <person name="Ahrendt S."/>
            <person name="Looney B.P."/>
            <person name="Miyauchi S."/>
            <person name="Morin E."/>
            <person name="Drula E."/>
            <person name="Courty P.E."/>
            <person name="Chicoki N."/>
            <person name="Fauchery L."/>
            <person name="Kohler A."/>
            <person name="Kuo A."/>
            <person name="Labutti K."/>
            <person name="Pangilinan J."/>
            <person name="Lipzen A."/>
            <person name="Riley R."/>
            <person name="Andreopoulos W."/>
            <person name="He G."/>
            <person name="Johnson J."/>
            <person name="Barry K.W."/>
            <person name="Grigoriev I.V."/>
            <person name="Nagy L."/>
            <person name="Hibbett D."/>
            <person name="Henrissat B."/>
            <person name="Matheny P.B."/>
            <person name="Labbe J."/>
            <person name="Martin F."/>
        </authorList>
    </citation>
    <scope>NUCLEOTIDE SEQUENCE</scope>
    <source>
        <strain evidence="1">FP105234-sp</strain>
    </source>
</reference>
<dbReference type="Proteomes" id="UP000814033">
    <property type="component" value="Unassembled WGS sequence"/>
</dbReference>
<evidence type="ECO:0000313" key="1">
    <source>
        <dbReference type="EMBL" id="KAI0040431.1"/>
    </source>
</evidence>
<protein>
    <submittedName>
        <fullName evidence="1">Uncharacterized protein</fullName>
    </submittedName>
</protein>
<name>A0ACB8R9Z4_9AGAM</name>
<comment type="caution">
    <text evidence="1">The sequence shown here is derived from an EMBL/GenBank/DDBJ whole genome shotgun (WGS) entry which is preliminary data.</text>
</comment>
<keyword evidence="2" id="KW-1185">Reference proteome</keyword>